<comment type="caution">
    <text evidence="4">The sequence shown here is derived from an EMBL/GenBank/DDBJ whole genome shotgun (WGS) entry which is preliminary data.</text>
</comment>
<dbReference type="EMBL" id="BAABLD010000008">
    <property type="protein sequence ID" value="GAA5164639.1"/>
    <property type="molecule type" value="Genomic_DNA"/>
</dbReference>
<reference evidence="5" key="1">
    <citation type="journal article" date="2019" name="Int. J. Syst. Evol. Microbiol.">
        <title>The Global Catalogue of Microorganisms (GCM) 10K type strain sequencing project: providing services to taxonomists for standard genome sequencing and annotation.</title>
        <authorList>
            <consortium name="The Broad Institute Genomics Platform"/>
            <consortium name="The Broad Institute Genome Sequencing Center for Infectious Disease"/>
            <person name="Wu L."/>
            <person name="Ma J."/>
        </authorList>
    </citation>
    <scope>NUCLEOTIDE SEQUENCE [LARGE SCALE GENOMIC DNA]</scope>
    <source>
        <strain evidence="5">JCM 18715</strain>
    </source>
</reference>
<feature type="chain" id="PRO_5045235827" evidence="2">
    <location>
        <begin position="24"/>
        <end position="387"/>
    </location>
</feature>
<gene>
    <name evidence="4" type="ORF">GCM10025770_18920</name>
</gene>
<protein>
    <submittedName>
        <fullName evidence="4">CocE/NonD family hydrolase</fullName>
    </submittedName>
</protein>
<feature type="signal peptide" evidence="2">
    <location>
        <begin position="1"/>
        <end position="23"/>
    </location>
</feature>
<accession>A0ABP9QN41</accession>
<dbReference type="InterPro" id="IPR029058">
    <property type="entry name" value="AB_hydrolase_fold"/>
</dbReference>
<evidence type="ECO:0000256" key="1">
    <source>
        <dbReference type="ARBA" id="ARBA00022801"/>
    </source>
</evidence>
<evidence type="ECO:0000313" key="5">
    <source>
        <dbReference type="Proteomes" id="UP001500547"/>
    </source>
</evidence>
<keyword evidence="5" id="KW-1185">Reference proteome</keyword>
<sequence length="387" mass="42667">MRPPWRRLLAACLSCCACSLVAAQDTQNWLNESWVRVPVTVTQANDTPLNSTMQITRYRPEGKGPFPLVIINHGRSTENRDSPPRQRMDYLAAYFVRRGFAVLVPTRVGYGESAFEADPEASGQCRNRNYNAALRPAVEQISATLTYARSQDWIDTRRHWVAGVSVGGIASVAYAATRPEGLEAYINFSGGAGGNPVTRPGEPCQPEKLAAVFESAGSRIQVPGLWLYAQNDRYFSKQHVQSWFARYAQTNQQARLEMLPAVGDDGHTLASAAPQLWRPLLDRFLAKLDVAAPRVASAQSPSGFARIDDVQAVPWISNHMRNAQYPAFLASDRPRAFAIARDGTVGWASTPRDAVAQALKFCQRKTNEACMLYAVDDDVVWAPPATP</sequence>
<evidence type="ECO:0000256" key="2">
    <source>
        <dbReference type="SAM" id="SignalP"/>
    </source>
</evidence>
<keyword evidence="1 4" id="KW-0378">Hydrolase</keyword>
<dbReference type="PANTHER" id="PTHR22946">
    <property type="entry name" value="DIENELACTONE HYDROLASE DOMAIN-CONTAINING PROTEIN-RELATED"/>
    <property type="match status" value="1"/>
</dbReference>
<dbReference type="SUPFAM" id="SSF53474">
    <property type="entry name" value="alpha/beta-Hydrolases"/>
    <property type="match status" value="1"/>
</dbReference>
<dbReference type="PANTHER" id="PTHR22946:SF9">
    <property type="entry name" value="POLYKETIDE TRANSFERASE AF380"/>
    <property type="match status" value="1"/>
</dbReference>
<dbReference type="InterPro" id="IPR000383">
    <property type="entry name" value="Xaa-Pro-like_dom"/>
</dbReference>
<evidence type="ECO:0000313" key="4">
    <source>
        <dbReference type="EMBL" id="GAA5164639.1"/>
    </source>
</evidence>
<organism evidence="4 5">
    <name type="scientific">Viridibacterium curvum</name>
    <dbReference type="NCBI Taxonomy" id="1101404"/>
    <lineage>
        <taxon>Bacteria</taxon>
        <taxon>Pseudomonadati</taxon>
        <taxon>Pseudomonadota</taxon>
        <taxon>Betaproteobacteria</taxon>
        <taxon>Rhodocyclales</taxon>
        <taxon>Rhodocyclaceae</taxon>
        <taxon>Viridibacterium</taxon>
    </lineage>
</organism>
<name>A0ABP9QN41_9RHOO</name>
<dbReference type="GO" id="GO:0016787">
    <property type="term" value="F:hydrolase activity"/>
    <property type="evidence" value="ECO:0007669"/>
    <property type="project" value="UniProtKB-KW"/>
</dbReference>
<feature type="domain" description="Xaa-Pro dipeptidyl-peptidase-like" evidence="3">
    <location>
        <begin position="53"/>
        <end position="193"/>
    </location>
</feature>
<dbReference type="Gene3D" id="3.40.50.1820">
    <property type="entry name" value="alpha/beta hydrolase"/>
    <property type="match status" value="1"/>
</dbReference>
<proteinExistence type="predicted"/>
<dbReference type="InterPro" id="IPR050261">
    <property type="entry name" value="FrsA_esterase"/>
</dbReference>
<evidence type="ECO:0000259" key="3">
    <source>
        <dbReference type="Pfam" id="PF02129"/>
    </source>
</evidence>
<keyword evidence="2" id="KW-0732">Signal</keyword>
<dbReference type="Proteomes" id="UP001500547">
    <property type="component" value="Unassembled WGS sequence"/>
</dbReference>
<dbReference type="RefSeq" id="WP_345532671.1">
    <property type="nucleotide sequence ID" value="NZ_BAABLD010000008.1"/>
</dbReference>
<dbReference type="Pfam" id="PF02129">
    <property type="entry name" value="Peptidase_S15"/>
    <property type="match status" value="1"/>
</dbReference>